<reference evidence="7 8" key="1">
    <citation type="submission" date="2021-07" db="EMBL/GenBank/DDBJ databases">
        <title>A novel Jannaschia species isolated from marine dinoflagellate Ceratoperidinium margalefii.</title>
        <authorList>
            <person name="Jiang Y."/>
            <person name="Li Z."/>
        </authorList>
    </citation>
    <scope>NUCLEOTIDE SEQUENCE [LARGE SCALE GENOMIC DNA]</scope>
    <source>
        <strain evidence="7 8">J12C1-MA-4</strain>
    </source>
</reference>
<dbReference type="Pfam" id="PF07732">
    <property type="entry name" value="Cu-oxidase_3"/>
    <property type="match status" value="1"/>
</dbReference>
<evidence type="ECO:0000259" key="6">
    <source>
        <dbReference type="Pfam" id="PF07732"/>
    </source>
</evidence>
<dbReference type="InterPro" id="IPR001117">
    <property type="entry name" value="Cu-oxidase_2nd"/>
</dbReference>
<proteinExistence type="predicted"/>
<dbReference type="Proteomes" id="UP000825009">
    <property type="component" value="Chromosome"/>
</dbReference>
<sequence length="464" mass="50767">MQDRRKFMATSAAAIGLFGAGLPRAARANIPFESLEAMPASVQLAPDGYPLTDIWGYGGTAPGPVLRLAQGARLQRQFVNSLPQASAVHWHGIRIDNAMDGVPGLTQDVVMPGDSFDYDFEVPDAGTYWYHSHNQSTEQVARGLHGALIVDEPDAIDVDRDEVMVLDDWLIDPETAQIFPEFENSHERSHGGRNGNLTTTNGTYDRMMTVQRHERLRLRLINAANARIFGLGLEGFEGWIVALDGMPLPTPEPFTNTLVLGPGQRADLFVDVVAEDGTSAYLVRAEDGRGTPQVTFQVRGQASLARRPAPQALPPNPGHMIELSGDVARVALEMSGGAMGGMRQATYNGEIMSFRELARANQFWAFNGTVGMTEEPLAAFDRGQTVRLGISNDTSFPHAMHLHGMHFREVLADETLGPMRDTLLVGSDQQREIAFVANNPGDWLFHCHMLSHAASGMMTWVRVA</sequence>
<dbReference type="InterPro" id="IPR002355">
    <property type="entry name" value="Cu_oxidase_Cu_BS"/>
</dbReference>
<dbReference type="Pfam" id="PF00394">
    <property type="entry name" value="Cu-oxidase"/>
    <property type="match status" value="1"/>
</dbReference>
<organism evidence="7 8">
    <name type="scientific">Gymnodinialimonas ceratoperidinii</name>
    <dbReference type="NCBI Taxonomy" id="2856823"/>
    <lineage>
        <taxon>Bacteria</taxon>
        <taxon>Pseudomonadati</taxon>
        <taxon>Pseudomonadota</taxon>
        <taxon>Alphaproteobacteria</taxon>
        <taxon>Rhodobacterales</taxon>
        <taxon>Paracoccaceae</taxon>
        <taxon>Gymnodinialimonas</taxon>
    </lineage>
</organism>
<dbReference type="InterPro" id="IPR045087">
    <property type="entry name" value="Cu-oxidase_fam"/>
</dbReference>
<dbReference type="InterPro" id="IPR011707">
    <property type="entry name" value="Cu-oxidase-like_N"/>
</dbReference>
<feature type="domain" description="Plastocyanin-like" evidence="4">
    <location>
        <begin position="192"/>
        <end position="295"/>
    </location>
</feature>
<gene>
    <name evidence="7" type="ORF">KYE46_07170</name>
</gene>
<evidence type="ECO:0000256" key="2">
    <source>
        <dbReference type="ARBA" id="ARBA00023002"/>
    </source>
</evidence>
<dbReference type="KEGG" id="gce:KYE46_07170"/>
<dbReference type="GO" id="GO:0016491">
    <property type="term" value="F:oxidoreductase activity"/>
    <property type="evidence" value="ECO:0007669"/>
    <property type="project" value="UniProtKB-KW"/>
</dbReference>
<accession>A0A8F6TYW6</accession>
<dbReference type="Pfam" id="PF07731">
    <property type="entry name" value="Cu-oxidase_2"/>
    <property type="match status" value="1"/>
</dbReference>
<keyword evidence="8" id="KW-1185">Reference proteome</keyword>
<keyword evidence="1" id="KW-0479">Metal-binding</keyword>
<dbReference type="GO" id="GO:0005507">
    <property type="term" value="F:copper ion binding"/>
    <property type="evidence" value="ECO:0007669"/>
    <property type="project" value="InterPro"/>
</dbReference>
<feature type="signal peptide" evidence="3">
    <location>
        <begin position="1"/>
        <end position="28"/>
    </location>
</feature>
<dbReference type="AlphaFoldDB" id="A0A8F6TYW6"/>
<dbReference type="RefSeq" id="WP_219004497.1">
    <property type="nucleotide sequence ID" value="NZ_CP079194.1"/>
</dbReference>
<name>A0A8F6TYW6_9RHOB</name>
<evidence type="ECO:0000259" key="4">
    <source>
        <dbReference type="Pfam" id="PF00394"/>
    </source>
</evidence>
<evidence type="ECO:0000259" key="5">
    <source>
        <dbReference type="Pfam" id="PF07731"/>
    </source>
</evidence>
<protein>
    <submittedName>
        <fullName evidence="7">Multicopper oxidase family protein</fullName>
    </submittedName>
</protein>
<feature type="domain" description="Plastocyanin-like" evidence="5">
    <location>
        <begin position="359"/>
        <end position="463"/>
    </location>
</feature>
<feature type="domain" description="Plastocyanin-like" evidence="6">
    <location>
        <begin position="43"/>
        <end position="153"/>
    </location>
</feature>
<dbReference type="PANTHER" id="PTHR11709">
    <property type="entry name" value="MULTI-COPPER OXIDASE"/>
    <property type="match status" value="1"/>
</dbReference>
<dbReference type="PROSITE" id="PS51318">
    <property type="entry name" value="TAT"/>
    <property type="match status" value="1"/>
</dbReference>
<evidence type="ECO:0000313" key="8">
    <source>
        <dbReference type="Proteomes" id="UP000825009"/>
    </source>
</evidence>
<feature type="chain" id="PRO_5034519578" evidence="3">
    <location>
        <begin position="29"/>
        <end position="464"/>
    </location>
</feature>
<evidence type="ECO:0000256" key="3">
    <source>
        <dbReference type="SAM" id="SignalP"/>
    </source>
</evidence>
<dbReference type="PROSITE" id="PS00080">
    <property type="entry name" value="MULTICOPPER_OXIDASE2"/>
    <property type="match status" value="1"/>
</dbReference>
<evidence type="ECO:0000256" key="1">
    <source>
        <dbReference type="ARBA" id="ARBA00022723"/>
    </source>
</evidence>
<dbReference type="CDD" id="cd13861">
    <property type="entry name" value="CuRO_1_CumA_like"/>
    <property type="match status" value="1"/>
</dbReference>
<keyword evidence="2" id="KW-0560">Oxidoreductase</keyword>
<dbReference type="InterPro" id="IPR006311">
    <property type="entry name" value="TAT_signal"/>
</dbReference>
<dbReference type="InterPro" id="IPR011706">
    <property type="entry name" value="Cu-oxidase_C"/>
</dbReference>
<keyword evidence="3" id="KW-0732">Signal</keyword>
<evidence type="ECO:0000313" key="7">
    <source>
        <dbReference type="EMBL" id="QXT40993.1"/>
    </source>
</evidence>
<dbReference type="EMBL" id="CP079194">
    <property type="protein sequence ID" value="QXT40993.1"/>
    <property type="molecule type" value="Genomic_DNA"/>
</dbReference>